<organism evidence="2 3">
    <name type="scientific">Paenibacillus radicis</name>
    <name type="common">ex Xue et al. 2023</name>
    <dbReference type="NCBI Taxonomy" id="2972489"/>
    <lineage>
        <taxon>Bacteria</taxon>
        <taxon>Bacillati</taxon>
        <taxon>Bacillota</taxon>
        <taxon>Bacilli</taxon>
        <taxon>Bacillales</taxon>
        <taxon>Paenibacillaceae</taxon>
        <taxon>Paenibacillus</taxon>
    </lineage>
</organism>
<proteinExistence type="predicted"/>
<accession>A0ABT1YRG0</accession>
<gene>
    <name evidence="2" type="ORF">NV381_31555</name>
</gene>
<evidence type="ECO:0000313" key="3">
    <source>
        <dbReference type="Proteomes" id="UP001300012"/>
    </source>
</evidence>
<feature type="region of interest" description="Disordered" evidence="1">
    <location>
        <begin position="63"/>
        <end position="86"/>
    </location>
</feature>
<comment type="caution">
    <text evidence="2">The sequence shown here is derived from an EMBL/GenBank/DDBJ whole genome shotgun (WGS) entry which is preliminary data.</text>
</comment>
<reference evidence="2 3" key="1">
    <citation type="submission" date="2022-08" db="EMBL/GenBank/DDBJ databases">
        <title>Paenibacillus endoradicis sp. nov., Paenibacillus radicibacter sp. nov and Paenibacillus pararadicis sp. nov., three cold-adapted plant growth-promoting bacteria isolated from root of Larix gmelinii in Great Khingan.</title>
        <authorList>
            <person name="Xue H."/>
        </authorList>
    </citation>
    <scope>NUCLEOTIDE SEQUENCE [LARGE SCALE GENOMIC DNA]</scope>
    <source>
        <strain evidence="2 3">N5-1-1-5</strain>
    </source>
</reference>
<dbReference type="EMBL" id="JANQBD010000031">
    <property type="protein sequence ID" value="MCR8635752.1"/>
    <property type="molecule type" value="Genomic_DNA"/>
</dbReference>
<name>A0ABT1YRG0_9BACL</name>
<dbReference type="Proteomes" id="UP001300012">
    <property type="component" value="Unassembled WGS sequence"/>
</dbReference>
<feature type="compositionally biased region" description="Basic and acidic residues" evidence="1">
    <location>
        <begin position="69"/>
        <end position="78"/>
    </location>
</feature>
<keyword evidence="3" id="KW-1185">Reference proteome</keyword>
<evidence type="ECO:0000313" key="2">
    <source>
        <dbReference type="EMBL" id="MCR8635752.1"/>
    </source>
</evidence>
<evidence type="ECO:0000256" key="1">
    <source>
        <dbReference type="SAM" id="MobiDB-lite"/>
    </source>
</evidence>
<protein>
    <submittedName>
        <fullName evidence="2">Uncharacterized protein</fullName>
    </submittedName>
</protein>
<dbReference type="RefSeq" id="WP_258217297.1">
    <property type="nucleotide sequence ID" value="NZ_JANQBD010000031.1"/>
</dbReference>
<sequence length="86" mass="9465">MAKVPAKQAGIVQVENETALLWKATLPLSEEEHEHLSNKLRFEQVQSGLKIILVPYSVEATADPQALSEKTEQVDPVKDNQGVAND</sequence>